<evidence type="ECO:0000313" key="2">
    <source>
        <dbReference type="EMBL" id="GAB1582918.1"/>
    </source>
</evidence>
<evidence type="ECO:0000259" key="1">
    <source>
        <dbReference type="SMART" id="SM00382"/>
    </source>
</evidence>
<feature type="domain" description="AAA+ ATPase" evidence="1">
    <location>
        <begin position="467"/>
        <end position="642"/>
    </location>
</feature>
<dbReference type="InterPro" id="IPR052934">
    <property type="entry name" value="Methyl-DNA_Rec/Restrict_Enz"/>
</dbReference>
<dbReference type="InterPro" id="IPR027417">
    <property type="entry name" value="P-loop_NTPase"/>
</dbReference>
<organism evidence="2 3">
    <name type="scientific">Phyllobacterium phragmitis</name>
    <dbReference type="NCBI Taxonomy" id="2670329"/>
    <lineage>
        <taxon>Bacteria</taxon>
        <taxon>Pseudomonadati</taxon>
        <taxon>Pseudomonadota</taxon>
        <taxon>Alphaproteobacteria</taxon>
        <taxon>Hyphomicrobiales</taxon>
        <taxon>Phyllobacteriaceae</taxon>
        <taxon>Phyllobacterium</taxon>
    </lineage>
</organism>
<dbReference type="CDD" id="cd00009">
    <property type="entry name" value="AAA"/>
    <property type="match status" value="1"/>
</dbReference>
<reference evidence="2 3" key="1">
    <citation type="submission" date="2024-10" db="EMBL/GenBank/DDBJ databases">
        <title>Isolation, draft genome sequencing and identification of Phyllobacterium sp. NSA23, isolated from leaf soil.</title>
        <authorList>
            <person name="Akita H."/>
        </authorList>
    </citation>
    <scope>NUCLEOTIDE SEQUENCE [LARGE SCALE GENOMIC DNA]</scope>
    <source>
        <strain evidence="2 3">NSA23</strain>
    </source>
</reference>
<dbReference type="InterPro" id="IPR011704">
    <property type="entry name" value="ATPase_dyneun-rel_AAA"/>
</dbReference>
<proteinExistence type="predicted"/>
<dbReference type="EMBL" id="BAAFZP010000001">
    <property type="protein sequence ID" value="GAB1582918.1"/>
    <property type="molecule type" value="Genomic_DNA"/>
</dbReference>
<dbReference type="PANTHER" id="PTHR37291">
    <property type="entry name" value="5-METHYLCYTOSINE-SPECIFIC RESTRICTION ENZYME B"/>
    <property type="match status" value="1"/>
</dbReference>
<dbReference type="Proteomes" id="UP001628091">
    <property type="component" value="Unassembled WGS sequence"/>
</dbReference>
<protein>
    <recommendedName>
        <fullName evidence="1">AAA+ ATPase domain-containing protein</fullName>
    </recommendedName>
</protein>
<dbReference type="Gene3D" id="3.40.50.300">
    <property type="entry name" value="P-loop containing nucleotide triphosphate hydrolases"/>
    <property type="match status" value="1"/>
</dbReference>
<accession>A0ABQ0H1W3</accession>
<name>A0ABQ0H1W3_9HYPH</name>
<keyword evidence="3" id="KW-1185">Reference proteome</keyword>
<gene>
    <name evidence="2" type="ORF">PPNSA23_28610</name>
</gene>
<dbReference type="InterPro" id="IPR003593">
    <property type="entry name" value="AAA+_ATPase"/>
</dbReference>
<dbReference type="RefSeq" id="WP_407865453.1">
    <property type="nucleotide sequence ID" value="NZ_BAAFZP010000001.1"/>
</dbReference>
<dbReference type="PANTHER" id="PTHR37291:SF1">
    <property type="entry name" value="TYPE IV METHYL-DIRECTED RESTRICTION ENZYME ECOKMCRB SUBUNIT"/>
    <property type="match status" value="1"/>
</dbReference>
<dbReference type="Pfam" id="PF14338">
    <property type="entry name" value="Mrr_N"/>
    <property type="match status" value="1"/>
</dbReference>
<comment type="caution">
    <text evidence="2">The sequence shown here is derived from an EMBL/GenBank/DDBJ whole genome shotgun (WGS) entry which is preliminary data.</text>
</comment>
<evidence type="ECO:0000313" key="3">
    <source>
        <dbReference type="Proteomes" id="UP001628091"/>
    </source>
</evidence>
<dbReference type="InterPro" id="IPR025745">
    <property type="entry name" value="Mrr-like_N_dom"/>
</dbReference>
<sequence length="740" mass="83237">MRLNIEKTYQAILAAARDRRFVTYKELAEASDVPWNSAWRALPTQLGQLAAIAHERGWPLLSAIVVKQENIDTGKLDGDSLKGFLSAADMVGLEVADPESFVSDQQAQVFEWAKTAPEQLGQVTADAQGRAAGPRFVQYFAPVLDALRELGDGRSPEDVYSWIRDRVDVPEDELNGVTQGGQSKFENKVGWARFYLAKAGLVDGSKRGVWSLTGEGRETHLDHAGALQLFREVQARFKTSGDDEEPVPEPVTSHALFDDPERSFWFVGAAWGGSDDQTERFLTEGIWQNGYDEKFSDHVARMKPGDRIAIKAAFVQKYQLPFDNHGKSVSCMRIKAVGTITENAGDRKTVKVDWERVDPPRDWFFYTYRVTVVEADRSDPLARRLILFTFAGAKQEYKFWLTEVPYFARKYGAPSGTKPLADDPLDIEEPETEEEAAAPTYTLDNIIAEGCFLPRDVLARVLARTESKMNLILQGPPGTGKTWLAKRLAYVLIGSKDPKATRDRLRIVQFHPSLSYEDFVRGWRPSGSGTLQLIDGIFLESIQAAEAEPDRPFVLIIEEINRGNPAQIFGELLTLIEDSKRSVKKHEDGIELAYRRDQQERIVVPPNLYILGTMNIADRSLALVDLALRRRFAYVTLEPQLSDAWKEWCVNRCGMGSADADLIRERMEALNGDISKDRSLGHQYRIGHSYVTPREGAAMGDARRWFAEVAETEIIPLLEEYWFDAPEKVESAARKLVEAL</sequence>
<dbReference type="SMART" id="SM00382">
    <property type="entry name" value="AAA"/>
    <property type="match status" value="1"/>
</dbReference>
<dbReference type="Pfam" id="PF07728">
    <property type="entry name" value="AAA_5"/>
    <property type="match status" value="1"/>
</dbReference>
<dbReference type="SUPFAM" id="SSF52540">
    <property type="entry name" value="P-loop containing nucleoside triphosphate hydrolases"/>
    <property type="match status" value="1"/>
</dbReference>